<name>A0A8T0PAJ3_PANVG</name>
<dbReference type="AlphaFoldDB" id="A0A8T0PAJ3"/>
<feature type="compositionally biased region" description="Basic residues" evidence="1">
    <location>
        <begin position="20"/>
        <end position="37"/>
    </location>
</feature>
<organism evidence="2 3">
    <name type="scientific">Panicum virgatum</name>
    <name type="common">Blackwell switchgrass</name>
    <dbReference type="NCBI Taxonomy" id="38727"/>
    <lineage>
        <taxon>Eukaryota</taxon>
        <taxon>Viridiplantae</taxon>
        <taxon>Streptophyta</taxon>
        <taxon>Embryophyta</taxon>
        <taxon>Tracheophyta</taxon>
        <taxon>Spermatophyta</taxon>
        <taxon>Magnoliopsida</taxon>
        <taxon>Liliopsida</taxon>
        <taxon>Poales</taxon>
        <taxon>Poaceae</taxon>
        <taxon>PACMAD clade</taxon>
        <taxon>Panicoideae</taxon>
        <taxon>Panicodae</taxon>
        <taxon>Paniceae</taxon>
        <taxon>Panicinae</taxon>
        <taxon>Panicum</taxon>
        <taxon>Panicum sect. Hiantes</taxon>
    </lineage>
</organism>
<dbReference type="Proteomes" id="UP000823388">
    <property type="component" value="Chromosome 8N"/>
</dbReference>
<evidence type="ECO:0000256" key="1">
    <source>
        <dbReference type="SAM" id="MobiDB-lite"/>
    </source>
</evidence>
<sequence length="165" mass="18005">MIFLSLVHLAPIRSHPPPPRPHRGHLPFHAAARPRHRRPDDRDCGRRRQPILPPPLASASLASRVTVGAIGLVVVDVLSAAPLFPDVRLHWSSSSRPDKRSGRHPCVGSQLGANSIERRAPDLSPIVGDPKEKICEVQPTAMPICLSWGCRAIGLLKSLLRIVAK</sequence>
<protein>
    <submittedName>
        <fullName evidence="2">Uncharacterized protein</fullName>
    </submittedName>
</protein>
<accession>A0A8T0PAJ3</accession>
<reference evidence="2" key="1">
    <citation type="submission" date="2020-05" db="EMBL/GenBank/DDBJ databases">
        <title>WGS assembly of Panicum virgatum.</title>
        <authorList>
            <person name="Lovell J.T."/>
            <person name="Jenkins J."/>
            <person name="Shu S."/>
            <person name="Juenger T.E."/>
            <person name="Schmutz J."/>
        </authorList>
    </citation>
    <scope>NUCLEOTIDE SEQUENCE</scope>
    <source>
        <strain evidence="2">AP13</strain>
    </source>
</reference>
<gene>
    <name evidence="2" type="ORF">PVAP13_8NG073400</name>
</gene>
<dbReference type="EMBL" id="CM029052">
    <property type="protein sequence ID" value="KAG2556276.1"/>
    <property type="molecule type" value="Genomic_DNA"/>
</dbReference>
<evidence type="ECO:0000313" key="2">
    <source>
        <dbReference type="EMBL" id="KAG2556276.1"/>
    </source>
</evidence>
<evidence type="ECO:0000313" key="3">
    <source>
        <dbReference type="Proteomes" id="UP000823388"/>
    </source>
</evidence>
<keyword evidence="3" id="KW-1185">Reference proteome</keyword>
<feature type="region of interest" description="Disordered" evidence="1">
    <location>
        <begin position="13"/>
        <end position="55"/>
    </location>
</feature>
<comment type="caution">
    <text evidence="2">The sequence shown here is derived from an EMBL/GenBank/DDBJ whole genome shotgun (WGS) entry which is preliminary data.</text>
</comment>
<proteinExistence type="predicted"/>